<organism evidence="2 3">
    <name type="scientific">Nocardioides panacis</name>
    <dbReference type="NCBI Taxonomy" id="2849501"/>
    <lineage>
        <taxon>Bacteria</taxon>
        <taxon>Bacillati</taxon>
        <taxon>Actinomycetota</taxon>
        <taxon>Actinomycetes</taxon>
        <taxon>Propionibacteriales</taxon>
        <taxon>Nocardioidaceae</taxon>
        <taxon>Nocardioides</taxon>
    </lineage>
</organism>
<keyword evidence="3" id="KW-1185">Reference proteome</keyword>
<name>A0A975Y0Q0_9ACTN</name>
<dbReference type="EMBL" id="CP077062">
    <property type="protein sequence ID" value="QWZ08690.1"/>
    <property type="molecule type" value="Genomic_DNA"/>
</dbReference>
<protein>
    <submittedName>
        <fullName evidence="2">Uncharacterized protein</fullName>
    </submittedName>
</protein>
<dbReference type="AlphaFoldDB" id="A0A975Y0Q0"/>
<feature type="compositionally biased region" description="Low complexity" evidence="1">
    <location>
        <begin position="169"/>
        <end position="179"/>
    </location>
</feature>
<evidence type="ECO:0000313" key="3">
    <source>
        <dbReference type="Proteomes" id="UP000683575"/>
    </source>
</evidence>
<accession>A0A975Y0Q0</accession>
<proteinExistence type="predicted"/>
<reference evidence="2" key="1">
    <citation type="submission" date="2021-06" db="EMBL/GenBank/DDBJ databases">
        <title>Complete genome sequence of Nocardioides sp. G188.</title>
        <authorList>
            <person name="Im W.-T."/>
        </authorList>
    </citation>
    <scope>NUCLEOTIDE SEQUENCE</scope>
    <source>
        <strain evidence="2">G188</strain>
    </source>
</reference>
<evidence type="ECO:0000313" key="2">
    <source>
        <dbReference type="EMBL" id="QWZ08690.1"/>
    </source>
</evidence>
<dbReference type="RefSeq" id="WP_216940361.1">
    <property type="nucleotide sequence ID" value="NZ_CP077062.1"/>
</dbReference>
<dbReference type="PANTHER" id="PTHR43187">
    <property type="entry name" value="GLUTAMINE AMIDOTRANSFERASE DUG3-RELATED"/>
    <property type="match status" value="1"/>
</dbReference>
<feature type="region of interest" description="Disordered" evidence="1">
    <location>
        <begin position="152"/>
        <end position="179"/>
    </location>
</feature>
<gene>
    <name evidence="2" type="ORF">KRR39_02185</name>
</gene>
<evidence type="ECO:0000256" key="1">
    <source>
        <dbReference type="SAM" id="MobiDB-lite"/>
    </source>
</evidence>
<dbReference type="InterPro" id="IPR052373">
    <property type="entry name" value="Gamma-glu_amide_hydrolase"/>
</dbReference>
<dbReference type="Proteomes" id="UP000683575">
    <property type="component" value="Chromosome"/>
</dbReference>
<sequence>MIEGSTDSEIFFFLALTFGLEEDPPDAVARAVGLIEETGRRHGTEHPIQMTVATTEGDTLWAFRYSSEGRSRSLFHSTDVSTLRAQYPDNPVLHELSDDARLVVSEPLGDLRGAWREVPESTCVVVRGGREELREFSPTHVSSPRAVLGWPGAAHRTRSGRGRCGGPGLPRRSPCGPGE</sequence>
<dbReference type="PANTHER" id="PTHR43187:SF1">
    <property type="entry name" value="GLUTAMINE AMIDOTRANSFERASE DUG3-RELATED"/>
    <property type="match status" value="1"/>
</dbReference>
<dbReference type="KEGG" id="nps:KRR39_02185"/>